<sequence>LLIILPIYLWAYFCYVTQPLAGISIDAREIQHFKH</sequence>
<feature type="non-terminal residue" evidence="1">
    <location>
        <position position="35"/>
    </location>
</feature>
<dbReference type="Proteomes" id="UP001152759">
    <property type="component" value="Chromosome 4"/>
</dbReference>
<dbReference type="EMBL" id="OU963865">
    <property type="protein sequence ID" value="CAH0389398.1"/>
    <property type="molecule type" value="Genomic_DNA"/>
</dbReference>
<gene>
    <name evidence="1" type="ORF">BEMITA_LOCUS8230</name>
</gene>
<keyword evidence="2" id="KW-1185">Reference proteome</keyword>
<evidence type="ECO:0000313" key="2">
    <source>
        <dbReference type="Proteomes" id="UP001152759"/>
    </source>
</evidence>
<feature type="non-terminal residue" evidence="1">
    <location>
        <position position="1"/>
    </location>
</feature>
<name>A0A9P0F5Z4_BEMTA</name>
<organism evidence="1 2">
    <name type="scientific">Bemisia tabaci</name>
    <name type="common">Sweetpotato whitefly</name>
    <name type="synonym">Aleurodes tabaci</name>
    <dbReference type="NCBI Taxonomy" id="7038"/>
    <lineage>
        <taxon>Eukaryota</taxon>
        <taxon>Metazoa</taxon>
        <taxon>Ecdysozoa</taxon>
        <taxon>Arthropoda</taxon>
        <taxon>Hexapoda</taxon>
        <taxon>Insecta</taxon>
        <taxon>Pterygota</taxon>
        <taxon>Neoptera</taxon>
        <taxon>Paraneoptera</taxon>
        <taxon>Hemiptera</taxon>
        <taxon>Sternorrhyncha</taxon>
        <taxon>Aleyrodoidea</taxon>
        <taxon>Aleyrodidae</taxon>
        <taxon>Aleyrodinae</taxon>
        <taxon>Bemisia</taxon>
    </lineage>
</organism>
<dbReference type="AlphaFoldDB" id="A0A9P0F5Z4"/>
<proteinExistence type="predicted"/>
<reference evidence="1" key="1">
    <citation type="submission" date="2021-12" db="EMBL/GenBank/DDBJ databases">
        <authorList>
            <person name="King R."/>
        </authorList>
    </citation>
    <scope>NUCLEOTIDE SEQUENCE</scope>
</reference>
<evidence type="ECO:0000313" key="1">
    <source>
        <dbReference type="EMBL" id="CAH0389398.1"/>
    </source>
</evidence>
<accession>A0A9P0F5Z4</accession>
<protein>
    <submittedName>
        <fullName evidence="1">Uncharacterized protein</fullName>
    </submittedName>
</protein>